<protein>
    <submittedName>
        <fullName evidence="2">Deoxyribonuclease</fullName>
    </submittedName>
</protein>
<accession>A0A977K974</accession>
<evidence type="ECO:0000313" key="2">
    <source>
        <dbReference type="EMBL" id="UXD21325.1"/>
    </source>
</evidence>
<dbReference type="GO" id="GO:0016788">
    <property type="term" value="F:hydrolase activity, acting on ester bonds"/>
    <property type="evidence" value="ECO:0007669"/>
    <property type="project" value="InterPro"/>
</dbReference>
<dbReference type="AlphaFoldDB" id="A0A977K974"/>
<evidence type="ECO:0000313" key="3">
    <source>
        <dbReference type="Proteomes" id="UP001063698"/>
    </source>
</evidence>
<dbReference type="KEGG" id="ipc:IPA_02930"/>
<keyword evidence="3" id="KW-1185">Reference proteome</keyword>
<feature type="binding site" evidence="1">
    <location>
        <position position="76"/>
    </location>
    <ligand>
        <name>a divalent metal cation</name>
        <dbReference type="ChEBI" id="CHEBI:60240"/>
        <label>1</label>
    </ligand>
</feature>
<reference evidence="2" key="1">
    <citation type="submission" date="2013-11" db="EMBL/GenBank/DDBJ databases">
        <title>Comparative genomics of Ignicoccus.</title>
        <authorList>
            <person name="Podar M."/>
        </authorList>
    </citation>
    <scope>NUCLEOTIDE SEQUENCE</scope>
    <source>
        <strain evidence="2">DSM 13166</strain>
    </source>
</reference>
<dbReference type="Proteomes" id="UP001063698">
    <property type="component" value="Chromosome"/>
</dbReference>
<organism evidence="2 3">
    <name type="scientific">Ignicoccus pacificus DSM 13166</name>
    <dbReference type="NCBI Taxonomy" id="940294"/>
    <lineage>
        <taxon>Archaea</taxon>
        <taxon>Thermoproteota</taxon>
        <taxon>Thermoprotei</taxon>
        <taxon>Desulfurococcales</taxon>
        <taxon>Desulfurococcaceae</taxon>
        <taxon>Ignicoccus</taxon>
    </lineage>
</organism>
<feature type="binding site" evidence="1">
    <location>
        <position position="182"/>
    </location>
    <ligand>
        <name>a divalent metal cation</name>
        <dbReference type="ChEBI" id="CHEBI:60240"/>
        <label>1</label>
    </ligand>
</feature>
<dbReference type="GO" id="GO:0046872">
    <property type="term" value="F:metal ion binding"/>
    <property type="evidence" value="ECO:0007669"/>
    <property type="project" value="UniProtKB-KW"/>
</dbReference>
<dbReference type="Pfam" id="PF01026">
    <property type="entry name" value="TatD_DNase"/>
    <property type="match status" value="1"/>
</dbReference>
<dbReference type="PANTHER" id="PTHR46124:SF2">
    <property type="entry name" value="D-AMINOACYL-TRNA DEACYLASE"/>
    <property type="match status" value="1"/>
</dbReference>
<sequence length="232" mass="27064">MSYVDAHVHLHEDPSLIEKDFLIVAVSDDLESSIKTLKLEGVFKCVGIHPWEVEESRESDLKKIEELAESAHCLGEVGLDYRFVKNRERERKFFEFFLNLSREYDLPMNLHALDAWREVFDLLLKYDIKRAYFHWYNGPLDLIEEITSQGYYIGINAAIKIQKKHLRVLERAPLKAILTESDGPYKYRGITLKPSMVREEIQKIAEVKGISAERVKEVVLSNLRSWLNLSLL</sequence>
<dbReference type="SUPFAM" id="SSF51556">
    <property type="entry name" value="Metallo-dependent hydrolases"/>
    <property type="match status" value="1"/>
</dbReference>
<feature type="binding site" evidence="1">
    <location>
        <position position="111"/>
    </location>
    <ligand>
        <name>a divalent metal cation</name>
        <dbReference type="ChEBI" id="CHEBI:60240"/>
        <label>2</label>
    </ligand>
</feature>
<dbReference type="InterPro" id="IPR032466">
    <property type="entry name" value="Metal_Hydrolase"/>
</dbReference>
<feature type="binding site" evidence="1">
    <location>
        <position position="134"/>
    </location>
    <ligand>
        <name>a divalent metal cation</name>
        <dbReference type="ChEBI" id="CHEBI:60240"/>
        <label>2</label>
    </ligand>
</feature>
<dbReference type="InterPro" id="IPR001130">
    <property type="entry name" value="TatD-like"/>
</dbReference>
<dbReference type="EMBL" id="CP006868">
    <property type="protein sequence ID" value="UXD21325.1"/>
    <property type="molecule type" value="Genomic_DNA"/>
</dbReference>
<proteinExistence type="predicted"/>
<dbReference type="PIRSF" id="PIRSF005902">
    <property type="entry name" value="DNase_TatD"/>
    <property type="match status" value="1"/>
</dbReference>
<feature type="binding site" evidence="1">
    <location>
        <position position="7"/>
    </location>
    <ligand>
        <name>a divalent metal cation</name>
        <dbReference type="ChEBI" id="CHEBI:60240"/>
        <label>1</label>
    </ligand>
</feature>
<keyword evidence="1" id="KW-0479">Metal-binding</keyword>
<gene>
    <name evidence="2" type="ORF">IPA_02930</name>
</gene>
<feature type="binding site" evidence="1">
    <location>
        <position position="9"/>
    </location>
    <ligand>
        <name>a divalent metal cation</name>
        <dbReference type="ChEBI" id="CHEBI:60240"/>
        <label>1</label>
    </ligand>
</feature>
<name>A0A977K974_9CREN</name>
<dbReference type="CDD" id="cd01310">
    <property type="entry name" value="TatD_DNAse"/>
    <property type="match status" value="1"/>
</dbReference>
<dbReference type="PANTHER" id="PTHR46124">
    <property type="entry name" value="D-AMINOACYL-TRNA DEACYLASE"/>
    <property type="match status" value="1"/>
</dbReference>
<evidence type="ECO:0000256" key="1">
    <source>
        <dbReference type="PIRSR" id="PIRSR005902-1"/>
    </source>
</evidence>
<dbReference type="Gene3D" id="3.20.20.140">
    <property type="entry name" value="Metal-dependent hydrolases"/>
    <property type="match status" value="1"/>
</dbReference>